<gene>
    <name evidence="1" type="ORF">LCGC14_1105710</name>
</gene>
<evidence type="ECO:0008006" key="2">
    <source>
        <dbReference type="Google" id="ProtNLM"/>
    </source>
</evidence>
<dbReference type="EMBL" id="LAZR01005014">
    <property type="protein sequence ID" value="KKN03643.1"/>
    <property type="molecule type" value="Genomic_DNA"/>
</dbReference>
<organism evidence="1">
    <name type="scientific">marine sediment metagenome</name>
    <dbReference type="NCBI Taxonomy" id="412755"/>
    <lineage>
        <taxon>unclassified sequences</taxon>
        <taxon>metagenomes</taxon>
        <taxon>ecological metagenomes</taxon>
    </lineage>
</organism>
<dbReference type="AlphaFoldDB" id="A0A0F9QEG8"/>
<protein>
    <recommendedName>
        <fullName evidence="2">OmpR/PhoB-type domain-containing protein</fullName>
    </recommendedName>
</protein>
<sequence length="89" mass="10177">MTLTVIIIPYPPSINGVRLTERQSEIIFALADGRWHSAEQIIDIIYPTGAIRPTSCINLIASHVCALRKIIKHCRIENDHRSRFRLIND</sequence>
<name>A0A0F9QEG8_9ZZZZ</name>
<evidence type="ECO:0000313" key="1">
    <source>
        <dbReference type="EMBL" id="KKN03643.1"/>
    </source>
</evidence>
<proteinExistence type="predicted"/>
<comment type="caution">
    <text evidence="1">The sequence shown here is derived from an EMBL/GenBank/DDBJ whole genome shotgun (WGS) entry which is preliminary data.</text>
</comment>
<reference evidence="1" key="1">
    <citation type="journal article" date="2015" name="Nature">
        <title>Complex archaea that bridge the gap between prokaryotes and eukaryotes.</title>
        <authorList>
            <person name="Spang A."/>
            <person name="Saw J.H."/>
            <person name="Jorgensen S.L."/>
            <person name="Zaremba-Niedzwiedzka K."/>
            <person name="Martijn J."/>
            <person name="Lind A.E."/>
            <person name="van Eijk R."/>
            <person name="Schleper C."/>
            <person name="Guy L."/>
            <person name="Ettema T.J."/>
        </authorList>
    </citation>
    <scope>NUCLEOTIDE SEQUENCE</scope>
</reference>
<accession>A0A0F9QEG8</accession>